<dbReference type="eggNOG" id="ENOG5033XJT">
    <property type="taxonomic scope" value="Bacteria"/>
</dbReference>
<keyword evidence="3" id="KW-1185">Reference proteome</keyword>
<protein>
    <submittedName>
        <fullName evidence="2">Uncharacterized protein</fullName>
    </submittedName>
</protein>
<proteinExistence type="predicted"/>
<dbReference type="RefSeq" id="WP_007365861.1">
    <property type="nucleotide sequence ID" value="NZ_ACLR01000183.1"/>
</dbReference>
<name>C2MDC7_9PORP</name>
<keyword evidence="1" id="KW-0812">Transmembrane</keyword>
<feature type="transmembrane region" description="Helical" evidence="1">
    <location>
        <begin position="97"/>
        <end position="115"/>
    </location>
</feature>
<dbReference type="AlphaFoldDB" id="C2MDC7"/>
<dbReference type="OrthoDB" id="1081768at2"/>
<comment type="caution">
    <text evidence="2">The sequence shown here is derived from an EMBL/GenBank/DDBJ whole genome shotgun (WGS) entry which is preliminary data.</text>
</comment>
<feature type="transmembrane region" description="Helical" evidence="1">
    <location>
        <begin position="18"/>
        <end position="42"/>
    </location>
</feature>
<dbReference type="STRING" id="596327.PORUE0001_1422"/>
<keyword evidence="1" id="KW-1133">Transmembrane helix</keyword>
<keyword evidence="1" id="KW-0472">Membrane</keyword>
<evidence type="ECO:0000313" key="3">
    <source>
        <dbReference type="Proteomes" id="UP000003303"/>
    </source>
</evidence>
<gene>
    <name evidence="2" type="ORF">PORUE0001_1422</name>
</gene>
<accession>C2MDC7</accession>
<feature type="transmembrane region" description="Helical" evidence="1">
    <location>
        <begin position="54"/>
        <end position="71"/>
    </location>
</feature>
<evidence type="ECO:0000313" key="2">
    <source>
        <dbReference type="EMBL" id="EEK16253.1"/>
    </source>
</evidence>
<evidence type="ECO:0000256" key="1">
    <source>
        <dbReference type="SAM" id="Phobius"/>
    </source>
</evidence>
<sequence length="129" mass="14409">MTPVTNVNQLTQLMNSTMIYAIVVSLVALALAWLISSYLIPWEGGHDRSYIKRRIVYLVIGAVAVLGFWMYNDLVVMSHIKNVGLQNMFAACNLKCVGINLGIYLVVGLILMFAFRHSKFGSILGKEKK</sequence>
<organism evidence="2 3">
    <name type="scientific">Porphyromonas uenonis 60-3</name>
    <dbReference type="NCBI Taxonomy" id="596327"/>
    <lineage>
        <taxon>Bacteria</taxon>
        <taxon>Pseudomonadati</taxon>
        <taxon>Bacteroidota</taxon>
        <taxon>Bacteroidia</taxon>
        <taxon>Bacteroidales</taxon>
        <taxon>Porphyromonadaceae</taxon>
        <taxon>Porphyromonas</taxon>
    </lineage>
</organism>
<dbReference type="Proteomes" id="UP000003303">
    <property type="component" value="Unassembled WGS sequence"/>
</dbReference>
<dbReference type="EMBL" id="ACLR01000183">
    <property type="protein sequence ID" value="EEK16253.1"/>
    <property type="molecule type" value="Genomic_DNA"/>
</dbReference>
<reference evidence="2 3" key="1">
    <citation type="submission" date="2009-04" db="EMBL/GenBank/DDBJ databases">
        <authorList>
            <person name="Sebastian Y."/>
            <person name="Madupu R."/>
            <person name="Durkin A.S."/>
            <person name="Torralba M."/>
            <person name="Methe B."/>
            <person name="Sutton G.G."/>
            <person name="Strausberg R.L."/>
            <person name="Nelson K.E."/>
        </authorList>
    </citation>
    <scope>NUCLEOTIDE SEQUENCE [LARGE SCALE GENOMIC DNA]</scope>
    <source>
        <strain evidence="2 3">60-3</strain>
    </source>
</reference>